<dbReference type="GO" id="GO:0008270">
    <property type="term" value="F:zinc ion binding"/>
    <property type="evidence" value="ECO:0007669"/>
    <property type="project" value="InterPro"/>
</dbReference>
<dbReference type="SUPFAM" id="SSF57756">
    <property type="entry name" value="Retrovirus zinc finger-like domains"/>
    <property type="match status" value="1"/>
</dbReference>
<evidence type="ECO:0000313" key="3">
    <source>
        <dbReference type="EMBL" id="MBW0471382.1"/>
    </source>
</evidence>
<accession>A0A9Q3BTW1</accession>
<dbReference type="GO" id="GO:0003676">
    <property type="term" value="F:nucleic acid binding"/>
    <property type="evidence" value="ECO:0007669"/>
    <property type="project" value="InterPro"/>
</dbReference>
<proteinExistence type="predicted"/>
<keyword evidence="1" id="KW-0507">mRNA processing</keyword>
<dbReference type="Proteomes" id="UP000765509">
    <property type="component" value="Unassembled WGS sequence"/>
</dbReference>
<dbReference type="AlphaFoldDB" id="A0A9Q3BTW1"/>
<evidence type="ECO:0000256" key="1">
    <source>
        <dbReference type="ARBA" id="ARBA00022664"/>
    </source>
</evidence>
<organism evidence="3 4">
    <name type="scientific">Austropuccinia psidii MF-1</name>
    <dbReference type="NCBI Taxonomy" id="1389203"/>
    <lineage>
        <taxon>Eukaryota</taxon>
        <taxon>Fungi</taxon>
        <taxon>Dikarya</taxon>
        <taxon>Basidiomycota</taxon>
        <taxon>Pucciniomycotina</taxon>
        <taxon>Pucciniomycetes</taxon>
        <taxon>Pucciniales</taxon>
        <taxon>Sphaerophragmiaceae</taxon>
        <taxon>Austropuccinia</taxon>
    </lineage>
</organism>
<evidence type="ECO:0000313" key="4">
    <source>
        <dbReference type="Proteomes" id="UP000765509"/>
    </source>
</evidence>
<feature type="region of interest" description="Disordered" evidence="2">
    <location>
        <begin position="1"/>
        <end position="49"/>
    </location>
</feature>
<sequence>MEDITKRNKIGRRLYKAPTENNTGGKTISRERPDRPQDRDPLKFHKCGSTSHLADNCPKKTRIIDIELEKTQDTKESNEFSLQGFYFETSEEEELQD</sequence>
<evidence type="ECO:0000256" key="2">
    <source>
        <dbReference type="SAM" id="MobiDB-lite"/>
    </source>
</evidence>
<comment type="caution">
    <text evidence="3">The sequence shown here is derived from an EMBL/GenBank/DDBJ whole genome shotgun (WGS) entry which is preliminary data.</text>
</comment>
<feature type="region of interest" description="Disordered" evidence="2">
    <location>
        <begin position="73"/>
        <end position="97"/>
    </location>
</feature>
<dbReference type="GO" id="GO:0006397">
    <property type="term" value="P:mRNA processing"/>
    <property type="evidence" value="ECO:0007669"/>
    <property type="project" value="UniProtKB-KW"/>
</dbReference>
<protein>
    <submittedName>
        <fullName evidence="3">Uncharacterized protein</fullName>
    </submittedName>
</protein>
<gene>
    <name evidence="3" type="ORF">O181_011097</name>
</gene>
<keyword evidence="4" id="KW-1185">Reference proteome</keyword>
<dbReference type="InterPro" id="IPR036875">
    <property type="entry name" value="Znf_CCHC_sf"/>
</dbReference>
<name>A0A9Q3BTW1_9BASI</name>
<reference evidence="3" key="1">
    <citation type="submission" date="2021-03" db="EMBL/GenBank/DDBJ databases">
        <title>Draft genome sequence of rust myrtle Austropuccinia psidii MF-1, a brazilian biotype.</title>
        <authorList>
            <person name="Quecine M.C."/>
            <person name="Pachon D.M.R."/>
            <person name="Bonatelli M.L."/>
            <person name="Correr F.H."/>
            <person name="Franceschini L.M."/>
            <person name="Leite T.F."/>
            <person name="Margarido G.R.A."/>
            <person name="Almeida C.A."/>
            <person name="Ferrarezi J.A."/>
            <person name="Labate C.A."/>
        </authorList>
    </citation>
    <scope>NUCLEOTIDE SEQUENCE</scope>
    <source>
        <strain evidence="3">MF-1</strain>
    </source>
</reference>
<feature type="compositionally biased region" description="Basic and acidic residues" evidence="2">
    <location>
        <begin position="28"/>
        <end position="43"/>
    </location>
</feature>
<dbReference type="EMBL" id="AVOT02002742">
    <property type="protein sequence ID" value="MBW0471382.1"/>
    <property type="molecule type" value="Genomic_DNA"/>
</dbReference>